<evidence type="ECO:0000256" key="1">
    <source>
        <dbReference type="SAM" id="Phobius"/>
    </source>
</evidence>
<accession>A0A1I2XJP8</accession>
<gene>
    <name evidence="2" type="ORF">SAMN04489864_105295</name>
</gene>
<proteinExistence type="predicted"/>
<keyword evidence="1" id="KW-1133">Transmembrane helix</keyword>
<feature type="transmembrane region" description="Helical" evidence="1">
    <location>
        <begin position="27"/>
        <end position="43"/>
    </location>
</feature>
<sequence>MLHKLSYLNLFLAIVYGLIYLKSGTFNSVSGILMIIIFNWLALRSYQLDNYKWKLWHYSIGLWILYYLSTLFYGFINILGAVFEFDFMSNDTASYLTISFTFCLLVITQLFMYMYKNYKQLKYN</sequence>
<keyword evidence="3" id="KW-1185">Reference proteome</keyword>
<dbReference type="EMBL" id="FOPP01000005">
    <property type="protein sequence ID" value="SFH13724.1"/>
    <property type="molecule type" value="Genomic_DNA"/>
</dbReference>
<feature type="transmembrane region" description="Helical" evidence="1">
    <location>
        <begin position="95"/>
        <end position="115"/>
    </location>
</feature>
<name>A0A1I2XJP8_9SPHI</name>
<reference evidence="2 3" key="1">
    <citation type="submission" date="2016-10" db="EMBL/GenBank/DDBJ databases">
        <authorList>
            <person name="de Groot N.N."/>
        </authorList>
    </citation>
    <scope>NUCLEOTIDE SEQUENCE [LARGE SCALE GENOMIC DNA]</scope>
    <source>
        <strain evidence="2 3">DSM 18684</strain>
    </source>
</reference>
<dbReference type="STRING" id="414048.SAMN04489864_105295"/>
<dbReference type="AlphaFoldDB" id="A0A1I2XJP8"/>
<evidence type="ECO:0000313" key="3">
    <source>
        <dbReference type="Proteomes" id="UP000199666"/>
    </source>
</evidence>
<protein>
    <submittedName>
        <fullName evidence="2">Uncharacterized protein</fullName>
    </submittedName>
</protein>
<keyword evidence="1" id="KW-0472">Membrane</keyword>
<evidence type="ECO:0000313" key="2">
    <source>
        <dbReference type="EMBL" id="SFH13724.1"/>
    </source>
</evidence>
<dbReference type="Proteomes" id="UP000199666">
    <property type="component" value="Unassembled WGS sequence"/>
</dbReference>
<organism evidence="2 3">
    <name type="scientific">Pedobacter insulae</name>
    <dbReference type="NCBI Taxonomy" id="414048"/>
    <lineage>
        <taxon>Bacteria</taxon>
        <taxon>Pseudomonadati</taxon>
        <taxon>Bacteroidota</taxon>
        <taxon>Sphingobacteriia</taxon>
        <taxon>Sphingobacteriales</taxon>
        <taxon>Sphingobacteriaceae</taxon>
        <taxon>Pedobacter</taxon>
    </lineage>
</organism>
<feature type="transmembrane region" description="Helical" evidence="1">
    <location>
        <begin position="55"/>
        <end position="83"/>
    </location>
</feature>
<keyword evidence="1" id="KW-0812">Transmembrane</keyword>